<dbReference type="CDD" id="cd00303">
    <property type="entry name" value="retropepsin_like"/>
    <property type="match status" value="1"/>
</dbReference>
<dbReference type="Proteomes" id="UP000237000">
    <property type="component" value="Unassembled WGS sequence"/>
</dbReference>
<dbReference type="EMBL" id="JXTC01000270">
    <property type="protein sequence ID" value="PON72723.1"/>
    <property type="molecule type" value="Genomic_DNA"/>
</dbReference>
<dbReference type="AlphaFoldDB" id="A0A2P5DHH9"/>
<evidence type="ECO:0000313" key="1">
    <source>
        <dbReference type="EMBL" id="PON72723.1"/>
    </source>
</evidence>
<organism evidence="1 2">
    <name type="scientific">Trema orientale</name>
    <name type="common">Charcoal tree</name>
    <name type="synonym">Celtis orientalis</name>
    <dbReference type="NCBI Taxonomy" id="63057"/>
    <lineage>
        <taxon>Eukaryota</taxon>
        <taxon>Viridiplantae</taxon>
        <taxon>Streptophyta</taxon>
        <taxon>Embryophyta</taxon>
        <taxon>Tracheophyta</taxon>
        <taxon>Spermatophyta</taxon>
        <taxon>Magnoliopsida</taxon>
        <taxon>eudicotyledons</taxon>
        <taxon>Gunneridae</taxon>
        <taxon>Pentapetalae</taxon>
        <taxon>rosids</taxon>
        <taxon>fabids</taxon>
        <taxon>Rosales</taxon>
        <taxon>Cannabaceae</taxon>
        <taxon>Trema</taxon>
    </lineage>
</organism>
<keyword evidence="2" id="KW-1185">Reference proteome</keyword>
<evidence type="ECO:0000313" key="2">
    <source>
        <dbReference type="Proteomes" id="UP000237000"/>
    </source>
</evidence>
<gene>
    <name evidence="1" type="ORF">TorRG33x02_251180</name>
</gene>
<evidence type="ECO:0008006" key="3">
    <source>
        <dbReference type="Google" id="ProtNLM"/>
    </source>
</evidence>
<proteinExistence type="predicted"/>
<accession>A0A2P5DHH9</accession>
<comment type="caution">
    <text evidence="1">The sequence shown here is derived from an EMBL/GenBank/DDBJ whole genome shotgun (WGS) entry which is preliminary data.</text>
</comment>
<dbReference type="PANTHER" id="PTHR33240">
    <property type="entry name" value="OS08G0508500 PROTEIN"/>
    <property type="match status" value="1"/>
</dbReference>
<feature type="non-terminal residue" evidence="1">
    <location>
        <position position="1"/>
    </location>
</feature>
<dbReference type="PANTHER" id="PTHR33240:SF15">
    <property type="entry name" value="GAG-PRO-LIKE PROTEIN"/>
    <property type="match status" value="1"/>
</dbReference>
<sequence length="227" mass="25415">GESKKAQNRYVKEAKTGLFTNIHHLSERPTRRFARECDDITFTEGDVRLVHHPHNDALMIKAKVRNSNLYRILVDNGSAADILYLDAYKKMGLNEDLLRPVVTPLYGFTGDFLIPRSAISLPITVGDEPRISTVITEFLVVDWPFAFNAVIGRPTLKNLKEVTSIYHLTIKFLTPEGTGLVRGSQYEAHDCYNKAIKIASKSKGLNQVLVADPKLASHEAIDDNLDP</sequence>
<name>A0A2P5DHH9_TREOI</name>
<dbReference type="InParanoid" id="A0A2P5DHH9"/>
<dbReference type="InterPro" id="IPR021109">
    <property type="entry name" value="Peptidase_aspartic_dom_sf"/>
</dbReference>
<protein>
    <recommendedName>
        <fullName evidence="3">Aspartic peptidase domain containing protein</fullName>
    </recommendedName>
</protein>
<dbReference type="Gene3D" id="2.40.70.10">
    <property type="entry name" value="Acid Proteases"/>
    <property type="match status" value="1"/>
</dbReference>
<reference evidence="2" key="1">
    <citation type="submission" date="2016-06" db="EMBL/GenBank/DDBJ databases">
        <title>Parallel loss of symbiosis genes in relatives of nitrogen-fixing non-legume Parasponia.</title>
        <authorList>
            <person name="Van Velzen R."/>
            <person name="Holmer R."/>
            <person name="Bu F."/>
            <person name="Rutten L."/>
            <person name="Van Zeijl A."/>
            <person name="Liu W."/>
            <person name="Santuari L."/>
            <person name="Cao Q."/>
            <person name="Sharma T."/>
            <person name="Shen D."/>
            <person name="Roswanjaya Y."/>
            <person name="Wardhani T."/>
            <person name="Kalhor M.S."/>
            <person name="Jansen J."/>
            <person name="Van den Hoogen J."/>
            <person name="Gungor B."/>
            <person name="Hartog M."/>
            <person name="Hontelez J."/>
            <person name="Verver J."/>
            <person name="Yang W.-C."/>
            <person name="Schijlen E."/>
            <person name="Repin R."/>
            <person name="Schilthuizen M."/>
            <person name="Schranz E."/>
            <person name="Heidstra R."/>
            <person name="Miyata K."/>
            <person name="Fedorova E."/>
            <person name="Kohlen W."/>
            <person name="Bisseling T."/>
            <person name="Smit S."/>
            <person name="Geurts R."/>
        </authorList>
    </citation>
    <scope>NUCLEOTIDE SEQUENCE [LARGE SCALE GENOMIC DNA]</scope>
    <source>
        <strain evidence="2">cv. RG33-2</strain>
    </source>
</reference>
<dbReference type="OrthoDB" id="1624859at2759"/>